<organism evidence="5 6">
    <name type="scientific">Candidatus Portnoybacteria bacterium CG11_big_fil_rev_8_21_14_0_20_44_10</name>
    <dbReference type="NCBI Taxonomy" id="1974818"/>
    <lineage>
        <taxon>Bacteria</taxon>
        <taxon>Candidatus Portnoyibacteriota</taxon>
    </lineage>
</organism>
<dbReference type="InterPro" id="IPR021153">
    <property type="entry name" value="HrcA_C"/>
</dbReference>
<sequence>MLQPVGCRPIRLTDFLLINCPQDNLSGNEFKTLLEVIEELNQDGLGVPRLVRDTARTISFVSSGVGICGSLDEDDFFSAGLPNLLREPEFAHHNDSFKSLEIFDHLDREIKNIFNEIEKDVQVFIGRESGDKRFNDFSLVVSRCENKRIKRGVVGVLGPKRMDYEKNIQLVSYAKKLIKEL</sequence>
<dbReference type="AlphaFoldDB" id="A0A2H0KQW8"/>
<proteinExistence type="predicted"/>
<keyword evidence="3" id="KW-0804">Transcription</keyword>
<evidence type="ECO:0000313" key="6">
    <source>
        <dbReference type="Proteomes" id="UP000231550"/>
    </source>
</evidence>
<dbReference type="Pfam" id="PF01628">
    <property type="entry name" value="HrcA"/>
    <property type="match status" value="1"/>
</dbReference>
<dbReference type="SUPFAM" id="SSF55781">
    <property type="entry name" value="GAF domain-like"/>
    <property type="match status" value="1"/>
</dbReference>
<comment type="caution">
    <text evidence="5">The sequence shown here is derived from an EMBL/GenBank/DDBJ whole genome shotgun (WGS) entry which is preliminary data.</text>
</comment>
<keyword evidence="2" id="KW-0805">Transcription regulation</keyword>
<dbReference type="GO" id="GO:0045892">
    <property type="term" value="P:negative regulation of DNA-templated transcription"/>
    <property type="evidence" value="ECO:0007669"/>
    <property type="project" value="TreeGrafter"/>
</dbReference>
<protein>
    <recommendedName>
        <fullName evidence="4">Heat-inducible transcription repressor HrcA C-terminal domain-containing protein</fullName>
    </recommendedName>
</protein>
<reference evidence="5 6" key="1">
    <citation type="submission" date="2017-09" db="EMBL/GenBank/DDBJ databases">
        <title>Depth-based differentiation of microbial function through sediment-hosted aquifers and enrichment of novel symbionts in the deep terrestrial subsurface.</title>
        <authorList>
            <person name="Probst A.J."/>
            <person name="Ladd B."/>
            <person name="Jarett J.K."/>
            <person name="Geller-Mcgrath D.E."/>
            <person name="Sieber C.M."/>
            <person name="Emerson J.B."/>
            <person name="Anantharaman K."/>
            <person name="Thomas B.C."/>
            <person name="Malmstrom R."/>
            <person name="Stieglmeier M."/>
            <person name="Klingl A."/>
            <person name="Woyke T."/>
            <person name="Ryan C.M."/>
            <person name="Banfield J.F."/>
        </authorList>
    </citation>
    <scope>NUCLEOTIDE SEQUENCE [LARGE SCALE GENOMIC DNA]</scope>
    <source>
        <strain evidence="5">CG11_big_fil_rev_8_21_14_0_20_44_10</strain>
    </source>
</reference>
<dbReference type="PANTHER" id="PTHR34824">
    <property type="entry name" value="HEAT-INDUCIBLE TRANSCRIPTION REPRESSOR HRCA"/>
    <property type="match status" value="1"/>
</dbReference>
<evidence type="ECO:0000259" key="4">
    <source>
        <dbReference type="Pfam" id="PF01628"/>
    </source>
</evidence>
<dbReference type="Gene3D" id="3.30.450.40">
    <property type="match status" value="1"/>
</dbReference>
<dbReference type="Proteomes" id="UP000231550">
    <property type="component" value="Unassembled WGS sequence"/>
</dbReference>
<name>A0A2H0KQW8_9BACT</name>
<dbReference type="GO" id="GO:0003677">
    <property type="term" value="F:DNA binding"/>
    <property type="evidence" value="ECO:0007669"/>
    <property type="project" value="InterPro"/>
</dbReference>
<evidence type="ECO:0000256" key="2">
    <source>
        <dbReference type="ARBA" id="ARBA00023015"/>
    </source>
</evidence>
<dbReference type="EMBL" id="PCVN01000040">
    <property type="protein sequence ID" value="PIQ74536.1"/>
    <property type="molecule type" value="Genomic_DNA"/>
</dbReference>
<evidence type="ECO:0000256" key="1">
    <source>
        <dbReference type="ARBA" id="ARBA00022491"/>
    </source>
</evidence>
<dbReference type="InterPro" id="IPR029016">
    <property type="entry name" value="GAF-like_dom_sf"/>
</dbReference>
<feature type="domain" description="Heat-inducible transcription repressor HrcA C-terminal" evidence="4">
    <location>
        <begin position="25"/>
        <end position="168"/>
    </location>
</feature>
<gene>
    <name evidence="5" type="ORF">COV85_01550</name>
</gene>
<evidence type="ECO:0000313" key="5">
    <source>
        <dbReference type="EMBL" id="PIQ74536.1"/>
    </source>
</evidence>
<dbReference type="InterPro" id="IPR002571">
    <property type="entry name" value="HrcA"/>
</dbReference>
<dbReference type="PANTHER" id="PTHR34824:SF1">
    <property type="entry name" value="HEAT-INDUCIBLE TRANSCRIPTION REPRESSOR HRCA"/>
    <property type="match status" value="1"/>
</dbReference>
<evidence type="ECO:0000256" key="3">
    <source>
        <dbReference type="ARBA" id="ARBA00023163"/>
    </source>
</evidence>
<keyword evidence="1" id="KW-0678">Repressor</keyword>
<accession>A0A2H0KQW8</accession>